<dbReference type="GO" id="GO:0008270">
    <property type="term" value="F:zinc ion binding"/>
    <property type="evidence" value="ECO:0007669"/>
    <property type="project" value="InterPro"/>
</dbReference>
<name>A0AA40BG38_9PEZI</name>
<dbReference type="AlphaFoldDB" id="A0AA40BG38"/>
<dbReference type="PANTHER" id="PTHR47256:SF1">
    <property type="entry name" value="ZN(II)2CYS6 TRANSCRIPTION FACTOR (EUROFUNG)"/>
    <property type="match status" value="1"/>
</dbReference>
<dbReference type="GeneID" id="85317375"/>
<feature type="compositionally biased region" description="Low complexity" evidence="2">
    <location>
        <begin position="63"/>
        <end position="72"/>
    </location>
</feature>
<dbReference type="Proteomes" id="UP001172101">
    <property type="component" value="Unassembled WGS sequence"/>
</dbReference>
<feature type="compositionally biased region" description="Low complexity" evidence="2">
    <location>
        <begin position="7"/>
        <end position="19"/>
    </location>
</feature>
<dbReference type="CDD" id="cd12148">
    <property type="entry name" value="fungal_TF_MHR"/>
    <property type="match status" value="1"/>
</dbReference>
<accession>A0AA40BG38</accession>
<evidence type="ECO:0000256" key="2">
    <source>
        <dbReference type="SAM" id="MobiDB-lite"/>
    </source>
</evidence>
<dbReference type="GO" id="GO:0000981">
    <property type="term" value="F:DNA-binding transcription factor activity, RNA polymerase II-specific"/>
    <property type="evidence" value="ECO:0007669"/>
    <property type="project" value="InterPro"/>
</dbReference>
<protein>
    <recommendedName>
        <fullName evidence="3">Zn(2)-C6 fungal-type domain-containing protein</fullName>
    </recommendedName>
</protein>
<keyword evidence="1" id="KW-0539">Nucleus</keyword>
<feature type="compositionally biased region" description="Polar residues" evidence="2">
    <location>
        <begin position="286"/>
        <end position="296"/>
    </location>
</feature>
<feature type="compositionally biased region" description="Polar residues" evidence="2">
    <location>
        <begin position="99"/>
        <end position="110"/>
    </location>
</feature>
<proteinExistence type="predicted"/>
<evidence type="ECO:0000256" key="1">
    <source>
        <dbReference type="ARBA" id="ARBA00023242"/>
    </source>
</evidence>
<evidence type="ECO:0000313" key="4">
    <source>
        <dbReference type="EMBL" id="KAK0733574.1"/>
    </source>
</evidence>
<comment type="caution">
    <text evidence="4">The sequence shown here is derived from an EMBL/GenBank/DDBJ whole genome shotgun (WGS) entry which is preliminary data.</text>
</comment>
<dbReference type="Gene3D" id="4.10.240.10">
    <property type="entry name" value="Zn(2)-C6 fungal-type DNA-binding domain"/>
    <property type="match status" value="1"/>
</dbReference>
<dbReference type="RefSeq" id="XP_060302451.1">
    <property type="nucleotide sequence ID" value="XM_060434105.1"/>
</dbReference>
<dbReference type="PROSITE" id="PS00463">
    <property type="entry name" value="ZN2_CY6_FUNGAL_1"/>
    <property type="match status" value="1"/>
</dbReference>
<dbReference type="Pfam" id="PF00172">
    <property type="entry name" value="Zn_clus"/>
    <property type="match status" value="1"/>
</dbReference>
<evidence type="ECO:0000313" key="5">
    <source>
        <dbReference type="Proteomes" id="UP001172101"/>
    </source>
</evidence>
<evidence type="ECO:0000259" key="3">
    <source>
        <dbReference type="PROSITE" id="PS50048"/>
    </source>
</evidence>
<feature type="compositionally biased region" description="Pro residues" evidence="2">
    <location>
        <begin position="50"/>
        <end position="62"/>
    </location>
</feature>
<organism evidence="4 5">
    <name type="scientific">Lasiosphaeria miniovina</name>
    <dbReference type="NCBI Taxonomy" id="1954250"/>
    <lineage>
        <taxon>Eukaryota</taxon>
        <taxon>Fungi</taxon>
        <taxon>Dikarya</taxon>
        <taxon>Ascomycota</taxon>
        <taxon>Pezizomycotina</taxon>
        <taxon>Sordariomycetes</taxon>
        <taxon>Sordariomycetidae</taxon>
        <taxon>Sordariales</taxon>
        <taxon>Lasiosphaeriaceae</taxon>
        <taxon>Lasiosphaeria</taxon>
    </lineage>
</organism>
<feature type="domain" description="Zn(2)-C6 fungal-type" evidence="3">
    <location>
        <begin position="123"/>
        <end position="153"/>
    </location>
</feature>
<dbReference type="InterPro" id="IPR036864">
    <property type="entry name" value="Zn2-C6_fun-type_DNA-bd_sf"/>
</dbReference>
<dbReference type="SMART" id="SM00066">
    <property type="entry name" value="GAL4"/>
    <property type="match status" value="1"/>
</dbReference>
<sequence length="834" mass="93841">MKPALASSSSPSSSSFSSFQVPAPNGQQPTGPLRRLLPAAGPGETRLSPPEIPAPVSAPAPAPAVGRPNGRGSVSGNGSVGGDSYAHSHGHGDPINAASPFTTSDPNYATSGKRRKRQATTAACSACRRRKSKCDGIRPRCSICKERGTECEFDTNAAETHAQALKRKFGELQSQKSTFEQIYDVLQSRPDHEAREVFQRIRRGADAANILRHVNYGDVLVQLALVPEARFRYDFPYMSEMPAYLRHPGNQYLDSEVYEAAPLAAPTPANTSEPPSQRRRLLDDAGSTSGSASPTDATPELPAFPGEEPERIAYMRPYQSATIVSPWLDVVKPSKWTSVSSDDNLMRKLLHDYLLYDHDWFTFFQKDYFLEDMAHGRPRFCSKVLVNTVLCVGCYCHRGLQYRSEYWNPKNLGYQFLAEAKRLFEIEAETERPPEQPDNPNSRQKSNQWEQRRLVLIQSALLLNLIDAFNGFDRVGWRYTLRALDMANEIQLFRATRPDIGQDVRSVRDFTAWVFFGWQSVVCHHYFRVPLMKEPPESSLPDPIQCPQFYSETYVKYPSTQSRLPTYHGLLFKAKADLWSIANGITLVQVGPSNSNLPRKLSVDQILGFYNRMTAWLRNLPEPLSPKRIVMPHQLKLHMHYHILLIALLKPIVNYDWGTRTQGVTLPAKTPREAYLDSLVYFETILRLYYLRHGFSALDSFLTHFLGSLSQLTVEAINTNEDPSIMEALRSTLLLCTKGIKDQSQSYYIARGVLRLQVSLMRDQDVELLKRFVMIEADDVIFGPLEHPIQSDWPAYTLAHEDSAVQPHSLSLTRRLASLSLEPPGSPARVGSPN</sequence>
<feature type="region of interest" description="Disordered" evidence="2">
    <location>
        <begin position="265"/>
        <end position="304"/>
    </location>
</feature>
<dbReference type="PROSITE" id="PS50048">
    <property type="entry name" value="ZN2_CY6_FUNGAL_2"/>
    <property type="match status" value="1"/>
</dbReference>
<keyword evidence="5" id="KW-1185">Reference proteome</keyword>
<gene>
    <name evidence="4" type="ORF">B0T26DRAFT_27170</name>
</gene>
<dbReference type="EMBL" id="JAUIRO010000001">
    <property type="protein sequence ID" value="KAK0733574.1"/>
    <property type="molecule type" value="Genomic_DNA"/>
</dbReference>
<reference evidence="4" key="1">
    <citation type="submission" date="2023-06" db="EMBL/GenBank/DDBJ databases">
        <title>Genome-scale phylogeny and comparative genomics of the fungal order Sordariales.</title>
        <authorList>
            <consortium name="Lawrence Berkeley National Laboratory"/>
            <person name="Hensen N."/>
            <person name="Bonometti L."/>
            <person name="Westerberg I."/>
            <person name="Brannstrom I.O."/>
            <person name="Guillou S."/>
            <person name="Cros-Aarteil S."/>
            <person name="Calhoun S."/>
            <person name="Haridas S."/>
            <person name="Kuo A."/>
            <person name="Mondo S."/>
            <person name="Pangilinan J."/>
            <person name="Riley R."/>
            <person name="LaButti K."/>
            <person name="Andreopoulos B."/>
            <person name="Lipzen A."/>
            <person name="Chen C."/>
            <person name="Yanf M."/>
            <person name="Daum C."/>
            <person name="Ng V."/>
            <person name="Clum A."/>
            <person name="Steindorff A."/>
            <person name="Ohm R."/>
            <person name="Martin F."/>
            <person name="Silar P."/>
            <person name="Natvig D."/>
            <person name="Lalanne C."/>
            <person name="Gautier V."/>
            <person name="Ament-velasquez S.L."/>
            <person name="Kruys A."/>
            <person name="Hutchinson M.I."/>
            <person name="Powell A.J."/>
            <person name="Barry K."/>
            <person name="Miller A.N."/>
            <person name="Grigoriev I.V."/>
            <person name="Debuchy R."/>
            <person name="Gladieux P."/>
            <person name="Thoren M.H."/>
            <person name="Johannesson H."/>
        </authorList>
    </citation>
    <scope>NUCLEOTIDE SEQUENCE</scope>
    <source>
        <strain evidence="4">SMH2392-1A</strain>
    </source>
</reference>
<dbReference type="InterPro" id="IPR053187">
    <property type="entry name" value="Notoamide_regulator"/>
</dbReference>
<dbReference type="PANTHER" id="PTHR47256">
    <property type="entry name" value="ZN(II)2CYS6 TRANSCRIPTION FACTOR (EUROFUNG)-RELATED"/>
    <property type="match status" value="1"/>
</dbReference>
<dbReference type="CDD" id="cd00067">
    <property type="entry name" value="GAL4"/>
    <property type="match status" value="1"/>
</dbReference>
<dbReference type="InterPro" id="IPR001138">
    <property type="entry name" value="Zn2Cys6_DnaBD"/>
</dbReference>
<dbReference type="SUPFAM" id="SSF57701">
    <property type="entry name" value="Zn2/Cys6 DNA-binding domain"/>
    <property type="match status" value="1"/>
</dbReference>
<feature type="region of interest" description="Disordered" evidence="2">
    <location>
        <begin position="1"/>
        <end position="118"/>
    </location>
</feature>